<dbReference type="SUPFAM" id="SSF52507">
    <property type="entry name" value="Homo-oligomeric flavin-containing Cys decarboxylases, HFCD"/>
    <property type="match status" value="1"/>
</dbReference>
<dbReference type="Gene3D" id="3.40.50.1950">
    <property type="entry name" value="Flavin prenyltransferase-like"/>
    <property type="match status" value="1"/>
</dbReference>
<evidence type="ECO:0000256" key="2">
    <source>
        <dbReference type="ARBA" id="ARBA00022630"/>
    </source>
</evidence>
<dbReference type="PANTHER" id="PTHR43665">
    <property type="entry name" value="ISOPENTENYL-DIPHOSPHATE DELTA-ISOMERASE"/>
    <property type="match status" value="1"/>
</dbReference>
<dbReference type="NCBIfam" id="TIGR00421">
    <property type="entry name" value="ubiX_pad"/>
    <property type="match status" value="1"/>
</dbReference>
<keyword evidence="1" id="KW-0637">Prenyltransferase</keyword>
<dbReference type="AlphaFoldDB" id="X1GIW3"/>
<keyword evidence="3" id="KW-0288">FMN</keyword>
<comment type="caution">
    <text evidence="6">The sequence shown here is derived from an EMBL/GenBank/DDBJ whole genome shotgun (WGS) entry which is preliminary data.</text>
</comment>
<dbReference type="EMBL" id="BARU01008459">
    <property type="protein sequence ID" value="GAH41534.1"/>
    <property type="molecule type" value="Genomic_DNA"/>
</dbReference>
<dbReference type="Pfam" id="PF02441">
    <property type="entry name" value="Flavoprotein"/>
    <property type="match status" value="1"/>
</dbReference>
<feature type="domain" description="Flavoprotein" evidence="5">
    <location>
        <begin position="55"/>
        <end position="193"/>
    </location>
</feature>
<dbReference type="GO" id="GO:0004452">
    <property type="term" value="F:isopentenyl-diphosphate delta-isomerase activity"/>
    <property type="evidence" value="ECO:0007669"/>
    <property type="project" value="InterPro"/>
</dbReference>
<name>X1GIW3_9ZZZZ</name>
<dbReference type="InterPro" id="IPR004507">
    <property type="entry name" value="UbiX-like"/>
</dbReference>
<dbReference type="InterPro" id="IPR003382">
    <property type="entry name" value="Flavoprotein"/>
</dbReference>
<proteinExistence type="inferred from homology"/>
<dbReference type="NCBIfam" id="NF004685">
    <property type="entry name" value="PRK06029.1"/>
    <property type="match status" value="1"/>
</dbReference>
<accession>X1GIW3</accession>
<dbReference type="InterPro" id="IPR036551">
    <property type="entry name" value="Flavin_trans-like"/>
</dbReference>
<protein>
    <recommendedName>
        <fullName evidence="5">Flavoprotein domain-containing protein</fullName>
    </recommendedName>
</protein>
<dbReference type="GO" id="GO:0010181">
    <property type="term" value="F:FMN binding"/>
    <property type="evidence" value="ECO:0007669"/>
    <property type="project" value="InterPro"/>
</dbReference>
<dbReference type="InterPro" id="IPR011179">
    <property type="entry name" value="IPdP_isomerase"/>
</dbReference>
<keyword evidence="4" id="KW-0808">Transferase</keyword>
<sequence>MIHLLYLELIHHSLPEVDFDEIDLSVNFFNKIISAPICISAITGGHPLSKDLNEILATSAEKVIKLETNYNISDIRNLASRNYDFDDLAAAPASGSYKIENFIIVPCTMKTLSAIANGYADNLITRAADVMIKEQRKLVLIVRESPLSAIHLENMLKLARLGVVIAPPLPSYYIKPKSVNDLIMYTAGRILDQIGISIPDIKRWGSE</sequence>
<gene>
    <name evidence="6" type="ORF">S03H2_16548</name>
</gene>
<dbReference type="GO" id="GO:0008299">
    <property type="term" value="P:isoprenoid biosynthetic process"/>
    <property type="evidence" value="ECO:0007669"/>
    <property type="project" value="InterPro"/>
</dbReference>
<evidence type="ECO:0000256" key="3">
    <source>
        <dbReference type="ARBA" id="ARBA00022643"/>
    </source>
</evidence>
<evidence type="ECO:0000256" key="1">
    <source>
        <dbReference type="ARBA" id="ARBA00022602"/>
    </source>
</evidence>
<organism evidence="6">
    <name type="scientific">marine sediment metagenome</name>
    <dbReference type="NCBI Taxonomy" id="412755"/>
    <lineage>
        <taxon>unclassified sequences</taxon>
        <taxon>metagenomes</taxon>
        <taxon>ecological metagenomes</taxon>
    </lineage>
</organism>
<dbReference type="HAMAP" id="MF_01984">
    <property type="entry name" value="ubiX_pad"/>
    <property type="match status" value="1"/>
</dbReference>
<reference evidence="6" key="1">
    <citation type="journal article" date="2014" name="Front. Microbiol.">
        <title>High frequency of phylogenetically diverse reductive dehalogenase-homologous genes in deep subseafloor sedimentary metagenomes.</title>
        <authorList>
            <person name="Kawai M."/>
            <person name="Futagami T."/>
            <person name="Toyoda A."/>
            <person name="Takaki Y."/>
            <person name="Nishi S."/>
            <person name="Hori S."/>
            <person name="Arai W."/>
            <person name="Tsubouchi T."/>
            <person name="Morono Y."/>
            <person name="Uchiyama I."/>
            <person name="Ito T."/>
            <person name="Fujiyama A."/>
            <person name="Inagaki F."/>
            <person name="Takami H."/>
        </authorList>
    </citation>
    <scope>NUCLEOTIDE SEQUENCE</scope>
    <source>
        <strain evidence="6">Expedition CK06-06</strain>
    </source>
</reference>
<evidence type="ECO:0000256" key="4">
    <source>
        <dbReference type="ARBA" id="ARBA00022679"/>
    </source>
</evidence>
<dbReference type="GO" id="GO:0004659">
    <property type="term" value="F:prenyltransferase activity"/>
    <property type="evidence" value="ECO:0007669"/>
    <property type="project" value="UniProtKB-KW"/>
</dbReference>
<evidence type="ECO:0000313" key="6">
    <source>
        <dbReference type="EMBL" id="GAH41534.1"/>
    </source>
</evidence>
<dbReference type="SUPFAM" id="SSF51395">
    <property type="entry name" value="FMN-linked oxidoreductases"/>
    <property type="match status" value="1"/>
</dbReference>
<keyword evidence="2" id="KW-0285">Flavoprotein</keyword>
<evidence type="ECO:0000259" key="5">
    <source>
        <dbReference type="Pfam" id="PF02441"/>
    </source>
</evidence>
<dbReference type="PANTHER" id="PTHR43665:SF1">
    <property type="entry name" value="ISOPENTENYL-DIPHOSPHATE DELTA-ISOMERASE"/>
    <property type="match status" value="1"/>
</dbReference>